<dbReference type="Pfam" id="PF01523">
    <property type="entry name" value="PmbA_TldD_1st"/>
    <property type="match status" value="1"/>
</dbReference>
<protein>
    <submittedName>
        <fullName evidence="5">TldD/PmbA family protein</fullName>
    </submittedName>
</protein>
<feature type="domain" description="Metalloprotease TldD/E C-terminal" evidence="3">
    <location>
        <begin position="225"/>
        <end position="441"/>
    </location>
</feature>
<dbReference type="InterPro" id="IPR036059">
    <property type="entry name" value="TldD/PmbA_sf"/>
</dbReference>
<dbReference type="Proteomes" id="UP000422822">
    <property type="component" value="Chromosome"/>
</dbReference>
<sequence>MDILNIADDAVSKIKSRGYIGDVVVYSNSRLSLSQRLHKLDEVVQSKNCKIGIRVIVNNNQFACVSSNEFNNITELIDRAIDMAKLAPGDPYISLADYDITCQSSNNLMILDKTVITVDQCKKIAEDMESAALSYSDKVTNSEGASFSHGITDIALAISNGFIGSYSKSNFTASVAVIASMKDNMEVGYDFSSVCNFNDMKSPIEIGKEAALRAVSRLNSGKIQTSKMPVVIENRVARTLLKNFADAIRGDNIANDASFLSNHIGKNVFSSNISIIDDPLMIGGISSRPFDGEGIIGSKKLVVENGIINTWILDIRSAKKLNMSSTGNAIRHSNGSITPGVSNFYIQNGNLSVNELMSDIKSGLYITDLFGFGVNLITGDYSQGAAGFFIENGTISYPVNEVTIASKLQHMFSNMLVANDLMFFGSVNSPTIRINDVTVAG</sequence>
<dbReference type="PANTHER" id="PTHR43421:SF1">
    <property type="entry name" value="METALLOPROTEASE PMBA"/>
    <property type="match status" value="1"/>
</dbReference>
<evidence type="ECO:0000259" key="3">
    <source>
        <dbReference type="Pfam" id="PF19289"/>
    </source>
</evidence>
<dbReference type="InterPro" id="IPR035068">
    <property type="entry name" value="TldD/PmbA_N"/>
</dbReference>
<evidence type="ECO:0000259" key="2">
    <source>
        <dbReference type="Pfam" id="PF01523"/>
    </source>
</evidence>
<dbReference type="RefSeq" id="WP_158406568.1">
    <property type="nucleotide sequence ID" value="NZ_CP033454.1"/>
</dbReference>
<dbReference type="Pfam" id="PF19290">
    <property type="entry name" value="PmbA_TldD_2nd"/>
    <property type="match status" value="1"/>
</dbReference>
<dbReference type="InterPro" id="IPR002510">
    <property type="entry name" value="Metalloprtase-TldD/E_N"/>
</dbReference>
<dbReference type="GO" id="GO:0008237">
    <property type="term" value="F:metallopeptidase activity"/>
    <property type="evidence" value="ECO:0007669"/>
    <property type="project" value="InterPro"/>
</dbReference>
<dbReference type="Pfam" id="PF19289">
    <property type="entry name" value="PmbA_TldD_3rd"/>
    <property type="match status" value="1"/>
</dbReference>
<evidence type="ECO:0000313" key="5">
    <source>
        <dbReference type="EMBL" id="QGR03389.1"/>
    </source>
</evidence>
<feature type="domain" description="Metalloprotease TldD/E central" evidence="4">
    <location>
        <begin position="116"/>
        <end position="218"/>
    </location>
</feature>
<evidence type="ECO:0000256" key="1">
    <source>
        <dbReference type="ARBA" id="ARBA00005836"/>
    </source>
</evidence>
<dbReference type="InterPro" id="IPR045570">
    <property type="entry name" value="Metalloprtase-TldD/E_cen_dom"/>
</dbReference>
<keyword evidence="6" id="KW-1185">Reference proteome</keyword>
<proteinExistence type="inferred from homology"/>
<evidence type="ECO:0000313" key="6">
    <source>
        <dbReference type="Proteomes" id="UP000422822"/>
    </source>
</evidence>
<dbReference type="AlphaFoldDB" id="A0AAE6UIC6"/>
<evidence type="ECO:0000259" key="4">
    <source>
        <dbReference type="Pfam" id="PF19290"/>
    </source>
</evidence>
<dbReference type="SUPFAM" id="SSF111283">
    <property type="entry name" value="Putative modulator of DNA gyrase, PmbA/TldD"/>
    <property type="match status" value="1"/>
</dbReference>
<gene>
    <name evidence="5" type="ORF">EDL80_02180</name>
</gene>
<dbReference type="PANTHER" id="PTHR43421">
    <property type="entry name" value="METALLOPROTEASE PMBA"/>
    <property type="match status" value="1"/>
</dbReference>
<name>A0AAE6UIC6_EHRRU</name>
<dbReference type="InterPro" id="IPR045569">
    <property type="entry name" value="Metalloprtase-TldD/E_C"/>
</dbReference>
<reference evidence="5 6" key="1">
    <citation type="submission" date="2018-10" db="EMBL/GenBank/DDBJ databases">
        <title>Propagation and draft genome sequences of three atypical Erhlichia ruminantium isolates.</title>
        <authorList>
            <person name="Liebenberg J."/>
            <person name="Steyn H."/>
            <person name="Josemans A."/>
            <person name="Zweygarth E."/>
        </authorList>
    </citation>
    <scope>NUCLEOTIDE SEQUENCE [LARGE SCALE GENOMIC DNA]</scope>
    <source>
        <strain evidence="5 6">Omatjenne</strain>
    </source>
</reference>
<dbReference type="InterPro" id="IPR047657">
    <property type="entry name" value="PmbA"/>
</dbReference>
<dbReference type="Gene3D" id="3.30.2290.10">
    <property type="entry name" value="PmbA/TldD superfamily"/>
    <property type="match status" value="1"/>
</dbReference>
<comment type="similarity">
    <text evidence="1">Belongs to the peptidase U62 family.</text>
</comment>
<organism evidence="5 6">
    <name type="scientific">Ehrlichia ruminantium</name>
    <name type="common">heartwater rickettsia</name>
    <name type="synonym">Cowdria ruminantium</name>
    <dbReference type="NCBI Taxonomy" id="779"/>
    <lineage>
        <taxon>Bacteria</taxon>
        <taxon>Pseudomonadati</taxon>
        <taxon>Pseudomonadota</taxon>
        <taxon>Alphaproteobacteria</taxon>
        <taxon>Rickettsiales</taxon>
        <taxon>Anaplasmataceae</taxon>
        <taxon>Ehrlichia</taxon>
    </lineage>
</organism>
<dbReference type="GO" id="GO:0005829">
    <property type="term" value="C:cytosol"/>
    <property type="evidence" value="ECO:0007669"/>
    <property type="project" value="TreeGrafter"/>
</dbReference>
<dbReference type="EMBL" id="CP033455">
    <property type="protein sequence ID" value="QGR03389.1"/>
    <property type="molecule type" value="Genomic_DNA"/>
</dbReference>
<dbReference type="GO" id="GO:0006508">
    <property type="term" value="P:proteolysis"/>
    <property type="evidence" value="ECO:0007669"/>
    <property type="project" value="InterPro"/>
</dbReference>
<feature type="domain" description="Metalloprotease TldD/E N-terminal" evidence="2">
    <location>
        <begin position="22"/>
        <end position="84"/>
    </location>
</feature>
<accession>A0AAE6UIC6</accession>